<proteinExistence type="predicted"/>
<evidence type="ECO:0000256" key="2">
    <source>
        <dbReference type="ARBA" id="ARBA00023002"/>
    </source>
</evidence>
<keyword evidence="3" id="KW-0057">Aromatic amino acid biosynthesis</keyword>
<dbReference type="GO" id="GO:0009073">
    <property type="term" value="P:aromatic amino acid family biosynthetic process"/>
    <property type="evidence" value="ECO:0007669"/>
    <property type="project" value="UniProtKB-KW"/>
</dbReference>
<organism evidence="5">
    <name type="scientific">uncultured Desulfobacteraceae bacterium</name>
    <dbReference type="NCBI Taxonomy" id="218296"/>
    <lineage>
        <taxon>Bacteria</taxon>
        <taxon>Pseudomonadati</taxon>
        <taxon>Thermodesulfobacteriota</taxon>
        <taxon>Desulfobacteria</taxon>
        <taxon>Desulfobacterales</taxon>
        <taxon>Desulfobacteraceae</taxon>
        <taxon>environmental samples</taxon>
    </lineage>
</organism>
<dbReference type="Gene3D" id="3.40.50.720">
    <property type="entry name" value="NAD(P)-binding Rossmann-like Domain"/>
    <property type="match status" value="1"/>
</dbReference>
<evidence type="ECO:0000313" key="5">
    <source>
        <dbReference type="EMBL" id="VEN74344.1"/>
    </source>
</evidence>
<accession>A0A484HIT7</accession>
<dbReference type="Gene3D" id="3.40.50.10860">
    <property type="entry name" value="Leucine Dehydrogenase, chain A, domain 1"/>
    <property type="match status" value="1"/>
</dbReference>
<keyword evidence="3" id="KW-0028">Amino-acid biosynthesis</keyword>
<keyword evidence="2 5" id="KW-0560">Oxidoreductase</keyword>
<dbReference type="Pfam" id="PF08501">
    <property type="entry name" value="Shikimate_dh_N"/>
    <property type="match status" value="1"/>
</dbReference>
<protein>
    <submittedName>
        <fullName evidence="5">Shikimate dehydrogenase (NADP(+))</fullName>
        <ecNumber evidence="5">1.1.1.25</ecNumber>
    </submittedName>
</protein>
<dbReference type="InterPro" id="IPR036291">
    <property type="entry name" value="NAD(P)-bd_dom_sf"/>
</dbReference>
<dbReference type="InterPro" id="IPR013708">
    <property type="entry name" value="Shikimate_DH-bd_N"/>
</dbReference>
<dbReference type="SUPFAM" id="SSF53223">
    <property type="entry name" value="Aminoacid dehydrogenase-like, N-terminal domain"/>
    <property type="match status" value="1"/>
</dbReference>
<sequence length="270" mass="28612">MKVYGIFGDESVSNAKSPAMFAHVLGRLGINAAYVPFRVTRKNLGHAIESVRVLDMAGANVAFPYKEDVIPFLDILSEGANIIGSVNTIIRNGDQLKGYNTHSIGIMDALNSVGYTVKGKSALVFGAGGLAKAAVFILNWLGAGDVSVTGKNEAAAEKTAGRFDVSAAALGDIAKGPVSAHIMVNASQRPIPDESGEMSDILDKLDAPRCELALDLNHGPAGEAWRNMAQKKGIRFMDGLSPLAFQARRTFALWTGIQAPPENFLEALSL</sequence>
<dbReference type="InterPro" id="IPR022893">
    <property type="entry name" value="Shikimate_DH_fam"/>
</dbReference>
<dbReference type="GO" id="GO:0019632">
    <property type="term" value="P:shikimate metabolic process"/>
    <property type="evidence" value="ECO:0007669"/>
    <property type="project" value="TreeGrafter"/>
</dbReference>
<dbReference type="EC" id="1.1.1.25" evidence="5"/>
<dbReference type="GO" id="GO:0005829">
    <property type="term" value="C:cytosol"/>
    <property type="evidence" value="ECO:0007669"/>
    <property type="project" value="TreeGrafter"/>
</dbReference>
<dbReference type="GO" id="GO:0050661">
    <property type="term" value="F:NADP binding"/>
    <property type="evidence" value="ECO:0007669"/>
    <property type="project" value="TreeGrafter"/>
</dbReference>
<dbReference type="PANTHER" id="PTHR21089:SF1">
    <property type="entry name" value="BIFUNCTIONAL 3-DEHYDROQUINATE DEHYDRATASE_SHIKIMATE DEHYDROGENASE, CHLOROPLASTIC"/>
    <property type="match status" value="1"/>
</dbReference>
<dbReference type="SUPFAM" id="SSF51735">
    <property type="entry name" value="NAD(P)-binding Rossmann-fold domains"/>
    <property type="match status" value="1"/>
</dbReference>
<dbReference type="GO" id="GO:0009423">
    <property type="term" value="P:chorismate biosynthetic process"/>
    <property type="evidence" value="ECO:0007669"/>
    <property type="project" value="TreeGrafter"/>
</dbReference>
<evidence type="ECO:0000256" key="3">
    <source>
        <dbReference type="ARBA" id="ARBA00023141"/>
    </source>
</evidence>
<dbReference type="EMBL" id="CAACVI010000023">
    <property type="protein sequence ID" value="VEN74344.1"/>
    <property type="molecule type" value="Genomic_DNA"/>
</dbReference>
<dbReference type="InterPro" id="IPR046346">
    <property type="entry name" value="Aminoacid_DH-like_N_sf"/>
</dbReference>
<feature type="domain" description="Shikimate dehydrogenase substrate binding N-terminal" evidence="4">
    <location>
        <begin position="11"/>
        <end position="89"/>
    </location>
</feature>
<dbReference type="GO" id="GO:0004764">
    <property type="term" value="F:shikimate 3-dehydrogenase (NADP+) activity"/>
    <property type="evidence" value="ECO:0007669"/>
    <property type="project" value="UniProtKB-EC"/>
</dbReference>
<name>A0A484HIT7_9BACT</name>
<dbReference type="PANTHER" id="PTHR21089">
    <property type="entry name" value="SHIKIMATE DEHYDROGENASE"/>
    <property type="match status" value="1"/>
</dbReference>
<dbReference type="AlphaFoldDB" id="A0A484HIT7"/>
<reference evidence="5" key="1">
    <citation type="submission" date="2019-01" db="EMBL/GenBank/DDBJ databases">
        <authorList>
            <consortium name="Genoscope - CEA"/>
            <person name="William W."/>
        </authorList>
    </citation>
    <scope>NUCLEOTIDE SEQUENCE</scope>
    <source>
        <strain evidence="5">CR-1</strain>
    </source>
</reference>
<comment type="pathway">
    <text evidence="1">Metabolic intermediate biosynthesis; chorismate biosynthesis; chorismate from D-erythrose 4-phosphate and phosphoenolpyruvate: step 4/7.</text>
</comment>
<gene>
    <name evidence="5" type="primary">aroE</name>
    <name evidence="5" type="ORF">EPICR_30281</name>
</gene>
<evidence type="ECO:0000256" key="1">
    <source>
        <dbReference type="ARBA" id="ARBA00004871"/>
    </source>
</evidence>
<evidence type="ECO:0000259" key="4">
    <source>
        <dbReference type="Pfam" id="PF08501"/>
    </source>
</evidence>